<sequence length="298" mass="31771">MSAERIAVIGAGTMGAGIAGVAVSAGFEVTLYSRSVTTLDRAHAELANRVGDDADRVVRTTDLAAALDEATLVSENVLEDLALKRDMFAAFERHAPQDAVLTTNTSSVPITAIAEGLDCPGRVVGLHWFNPPTVMPLVEIVRGERTDDTTVERVRAVCAMIGREVIEVHRDVPGFVVNRLQYAMLREAIALVEAGVASMSDVDRAVATTLAPRWSASGPLELMDLAGLDTVEKVAGILMPDLSTQQDVPMLVIERVAAGALGTKAGRGFYEWTPERIAAAVAARDETVRLITERRIAG</sequence>
<dbReference type="InterPro" id="IPR006176">
    <property type="entry name" value="3-OHacyl-CoA_DH_NAD-bd"/>
</dbReference>
<proteinExistence type="inferred from homology"/>
<dbReference type="SUPFAM" id="SSF51735">
    <property type="entry name" value="NAD(P)-binding Rossmann-fold domains"/>
    <property type="match status" value="1"/>
</dbReference>
<gene>
    <name evidence="6" type="ORF">GCM10022202_33140</name>
</gene>
<dbReference type="Gene3D" id="1.10.1040.10">
    <property type="entry name" value="N-(1-d-carboxylethyl)-l-norvaline Dehydrogenase, domain 2"/>
    <property type="match status" value="1"/>
</dbReference>
<keyword evidence="7" id="KW-1185">Reference proteome</keyword>
<dbReference type="InterPro" id="IPR006180">
    <property type="entry name" value="3-OHacyl-CoA_DH_CS"/>
</dbReference>
<dbReference type="EMBL" id="BAAAYV010000025">
    <property type="protein sequence ID" value="GAA3668468.1"/>
    <property type="molecule type" value="Genomic_DNA"/>
</dbReference>
<feature type="domain" description="3-hydroxyacyl-CoA dehydrogenase C-terminal" evidence="4">
    <location>
        <begin position="174"/>
        <end position="272"/>
    </location>
</feature>
<dbReference type="Proteomes" id="UP001410795">
    <property type="component" value="Unassembled WGS sequence"/>
</dbReference>
<feature type="domain" description="3-hydroxyacyl-CoA dehydrogenase NAD binding" evidence="5">
    <location>
        <begin position="6"/>
        <end position="171"/>
    </location>
</feature>
<dbReference type="Pfam" id="PF02737">
    <property type="entry name" value="3HCDH_N"/>
    <property type="match status" value="1"/>
</dbReference>
<protein>
    <submittedName>
        <fullName evidence="6">3-hydroxyacyl-CoA dehydrogenase family protein</fullName>
    </submittedName>
</protein>
<dbReference type="InterPro" id="IPR006108">
    <property type="entry name" value="3HC_DH_C"/>
</dbReference>
<evidence type="ECO:0000256" key="3">
    <source>
        <dbReference type="ARBA" id="ARBA00023002"/>
    </source>
</evidence>
<comment type="similarity">
    <text evidence="2">Belongs to the 3-hydroxyacyl-CoA dehydrogenase family.</text>
</comment>
<dbReference type="InterPro" id="IPR022694">
    <property type="entry name" value="3-OHacyl-CoA_DH"/>
</dbReference>
<keyword evidence="3" id="KW-0560">Oxidoreductase</keyword>
<dbReference type="PANTHER" id="PTHR48075">
    <property type="entry name" value="3-HYDROXYACYL-COA DEHYDROGENASE FAMILY PROTEIN"/>
    <property type="match status" value="1"/>
</dbReference>
<dbReference type="InterPro" id="IPR036291">
    <property type="entry name" value="NAD(P)-bd_dom_sf"/>
</dbReference>
<dbReference type="InterPro" id="IPR008927">
    <property type="entry name" value="6-PGluconate_DH-like_C_sf"/>
</dbReference>
<name>A0ABP7BW21_9MICO</name>
<comment type="pathway">
    <text evidence="1">Lipid metabolism; butanoate metabolism.</text>
</comment>
<comment type="caution">
    <text evidence="6">The sequence shown here is derived from an EMBL/GenBank/DDBJ whole genome shotgun (WGS) entry which is preliminary data.</text>
</comment>
<dbReference type="Pfam" id="PF00725">
    <property type="entry name" value="3HCDH"/>
    <property type="match status" value="1"/>
</dbReference>
<evidence type="ECO:0000256" key="1">
    <source>
        <dbReference type="ARBA" id="ARBA00005086"/>
    </source>
</evidence>
<evidence type="ECO:0000256" key="2">
    <source>
        <dbReference type="ARBA" id="ARBA00009463"/>
    </source>
</evidence>
<evidence type="ECO:0000259" key="5">
    <source>
        <dbReference type="Pfam" id="PF02737"/>
    </source>
</evidence>
<dbReference type="Gene3D" id="3.40.50.720">
    <property type="entry name" value="NAD(P)-binding Rossmann-like Domain"/>
    <property type="match status" value="1"/>
</dbReference>
<dbReference type="SUPFAM" id="SSF48179">
    <property type="entry name" value="6-phosphogluconate dehydrogenase C-terminal domain-like"/>
    <property type="match status" value="1"/>
</dbReference>
<organism evidence="6 7">
    <name type="scientific">Microbacterium marinilacus</name>
    <dbReference type="NCBI Taxonomy" id="415209"/>
    <lineage>
        <taxon>Bacteria</taxon>
        <taxon>Bacillati</taxon>
        <taxon>Actinomycetota</taxon>
        <taxon>Actinomycetes</taxon>
        <taxon>Micrococcales</taxon>
        <taxon>Microbacteriaceae</taxon>
        <taxon>Microbacterium</taxon>
    </lineage>
</organism>
<evidence type="ECO:0000313" key="6">
    <source>
        <dbReference type="EMBL" id="GAA3668468.1"/>
    </source>
</evidence>
<accession>A0ABP7BW21</accession>
<evidence type="ECO:0000313" key="7">
    <source>
        <dbReference type="Proteomes" id="UP001410795"/>
    </source>
</evidence>
<dbReference type="PANTHER" id="PTHR48075:SF5">
    <property type="entry name" value="3-HYDROXYBUTYRYL-COA DEHYDROGENASE"/>
    <property type="match status" value="1"/>
</dbReference>
<dbReference type="PIRSF" id="PIRSF000105">
    <property type="entry name" value="HCDH"/>
    <property type="match status" value="1"/>
</dbReference>
<dbReference type="InterPro" id="IPR013328">
    <property type="entry name" value="6PGD_dom2"/>
</dbReference>
<dbReference type="PROSITE" id="PS00067">
    <property type="entry name" value="3HCDH"/>
    <property type="match status" value="1"/>
</dbReference>
<dbReference type="RefSeq" id="WP_221858092.1">
    <property type="nucleotide sequence ID" value="NZ_BAAAYV010000025.1"/>
</dbReference>
<reference evidence="7" key="1">
    <citation type="journal article" date="2019" name="Int. J. Syst. Evol. Microbiol.">
        <title>The Global Catalogue of Microorganisms (GCM) 10K type strain sequencing project: providing services to taxonomists for standard genome sequencing and annotation.</title>
        <authorList>
            <consortium name="The Broad Institute Genomics Platform"/>
            <consortium name="The Broad Institute Genome Sequencing Center for Infectious Disease"/>
            <person name="Wu L."/>
            <person name="Ma J."/>
        </authorList>
    </citation>
    <scope>NUCLEOTIDE SEQUENCE [LARGE SCALE GENOMIC DNA]</scope>
    <source>
        <strain evidence="7">JCM 16546</strain>
    </source>
</reference>
<evidence type="ECO:0000259" key="4">
    <source>
        <dbReference type="Pfam" id="PF00725"/>
    </source>
</evidence>